<dbReference type="RefSeq" id="XP_035341790.1">
    <property type="nucleotide sequence ID" value="XM_035485897.1"/>
</dbReference>
<proteinExistence type="predicted"/>
<reference evidence="2" key="1">
    <citation type="submission" date="2020-06" db="EMBL/GenBank/DDBJ databases">
        <title>A chromosome-scale genome assembly of Talaromyces rugulosus W13939.</title>
        <authorList>
            <person name="Wang B."/>
            <person name="Guo L."/>
            <person name="Ye K."/>
            <person name="Wang L."/>
        </authorList>
    </citation>
    <scope>NUCLEOTIDE SEQUENCE [LARGE SCALE GENOMIC DNA]</scope>
    <source>
        <strain evidence="2">W13939</strain>
    </source>
</reference>
<organism evidence="1 2">
    <name type="scientific">Talaromyces rugulosus</name>
    <name type="common">Penicillium rugulosum</name>
    <dbReference type="NCBI Taxonomy" id="121627"/>
    <lineage>
        <taxon>Eukaryota</taxon>
        <taxon>Fungi</taxon>
        <taxon>Dikarya</taxon>
        <taxon>Ascomycota</taxon>
        <taxon>Pezizomycotina</taxon>
        <taxon>Eurotiomycetes</taxon>
        <taxon>Eurotiomycetidae</taxon>
        <taxon>Eurotiales</taxon>
        <taxon>Trichocomaceae</taxon>
        <taxon>Talaromyces</taxon>
        <taxon>Talaromyces sect. Islandici</taxon>
    </lineage>
</organism>
<dbReference type="KEGG" id="trg:TRUGW13939_02708"/>
<protein>
    <submittedName>
        <fullName evidence="1">Uncharacterized protein</fullName>
    </submittedName>
</protein>
<evidence type="ECO:0000313" key="1">
    <source>
        <dbReference type="EMBL" id="QKX55612.1"/>
    </source>
</evidence>
<sequence>MKLFERIEEQLLLYKKSNALTKLLNFEKRFVSSHSLDSQLKWINRQFQEQLNGIAICEREIYLNEQISALEKQAKGSPLSDEQTQQLKRHEEELRNLDMEWWLHKRTMSRNMVDQPKGPAKEGDAVTLTVDVARLPEFVLEGHWKFIARLFTVDAVFVEGDVRKFQKSSQILIAYAKGHR</sequence>
<accession>A0A7H8QNZ0</accession>
<dbReference type="Proteomes" id="UP000509510">
    <property type="component" value="Chromosome II"/>
</dbReference>
<dbReference type="GeneID" id="55990215"/>
<gene>
    <name evidence="1" type="ORF">TRUGW13939_02708</name>
</gene>
<evidence type="ECO:0000313" key="2">
    <source>
        <dbReference type="Proteomes" id="UP000509510"/>
    </source>
</evidence>
<keyword evidence="2" id="KW-1185">Reference proteome</keyword>
<dbReference type="AlphaFoldDB" id="A0A7H8QNZ0"/>
<name>A0A7H8QNZ0_TALRU</name>
<dbReference type="EMBL" id="CP055899">
    <property type="protein sequence ID" value="QKX55612.1"/>
    <property type="molecule type" value="Genomic_DNA"/>
</dbReference>